<sequence>MLKVLDPIRIKDSMLLHSSIPEDDCPEWVPGATYAAQASAAGQLSDYVNLAGANPFNGLTEWYSSNGVPVVVNAAGNGGHGELRTTARDTLAGTNGWSPGSGSFVVYPGELLHIACDVDSSGSTLAGAVGVMVWDENDRCLGWLGAGYSPGLAYHRIAGSVTMPGSATRAAIWLQIDGPHGVQHPAVGFSRLYIGRTPETVFGPFVMRSSRHEIYQRVDDGISLLPPESDPDHWIRVGLTNRWAMFDSNVNTRSVGGADGLQVKLRPGMCNGVALLNLVDVREMTIVCRHPSAGQPDSDTTRDYAQGITLRTLVAGGEVQMIYQVKLERRNVSDWKSFFVEPYEIRADVFFGFQSRSDMTIEISVPGRNPQVGALIVGNFVELGQVQLGIRAGVEDYNRYDTNQFAETSITQIGFLKTSSYSIAVPRWAINRAHSTLTSVMGRQTVFIASDDYQLAPTTVFGRCRNFEMTLDLPTEAIFTVETQGVTL</sequence>
<reference evidence="1 2" key="1">
    <citation type="submission" date="2018-03" db="EMBL/GenBank/DDBJ databases">
        <title>Comparative genomics illustrates the genes involved in a hyperalkaliphilic mechanisms of Serpentinomonas isolated from highly-alkaline calcium-rich serpentinized springs.</title>
        <authorList>
            <person name="Suzuki S."/>
            <person name="Ishii S."/>
            <person name="Walworth N."/>
            <person name="Bird L."/>
            <person name="Kuenen J.G."/>
            <person name="Nealson K.H."/>
        </authorList>
    </citation>
    <scope>NUCLEOTIDE SEQUENCE [LARGE SCALE GENOMIC DNA]</scope>
    <source>
        <strain evidence="1 2">83</strain>
    </source>
</reference>
<proteinExistence type="predicted"/>
<dbReference type="EMBL" id="PVLR01000024">
    <property type="protein sequence ID" value="PRD68782.1"/>
    <property type="molecule type" value="Genomic_DNA"/>
</dbReference>
<dbReference type="OrthoDB" id="6992011at2"/>
<organism evidence="1 2">
    <name type="scientific">Malikia spinosa</name>
    <dbReference type="NCBI Taxonomy" id="86180"/>
    <lineage>
        <taxon>Bacteria</taxon>
        <taxon>Pseudomonadati</taxon>
        <taxon>Pseudomonadota</taxon>
        <taxon>Betaproteobacteria</taxon>
        <taxon>Burkholderiales</taxon>
        <taxon>Comamonadaceae</taxon>
        <taxon>Malikia</taxon>
    </lineage>
</organism>
<evidence type="ECO:0000313" key="1">
    <source>
        <dbReference type="EMBL" id="PRD68782.1"/>
    </source>
</evidence>
<keyword evidence="2" id="KW-1185">Reference proteome</keyword>
<protein>
    <submittedName>
        <fullName evidence="1">Uncharacterized protein</fullName>
    </submittedName>
</protein>
<dbReference type="Proteomes" id="UP000238326">
    <property type="component" value="Unassembled WGS sequence"/>
</dbReference>
<comment type="caution">
    <text evidence="1">The sequence shown here is derived from an EMBL/GenBank/DDBJ whole genome shotgun (WGS) entry which is preliminary data.</text>
</comment>
<evidence type="ECO:0000313" key="2">
    <source>
        <dbReference type="Proteomes" id="UP000238326"/>
    </source>
</evidence>
<gene>
    <name evidence="1" type="ORF">C6P61_09800</name>
</gene>
<dbReference type="RefSeq" id="WP_105729742.1">
    <property type="nucleotide sequence ID" value="NZ_PVLR01000024.1"/>
</dbReference>
<accession>A0A2S9KEF3</accession>
<dbReference type="AlphaFoldDB" id="A0A2S9KEF3"/>
<name>A0A2S9KEF3_9BURK</name>